<gene>
    <name evidence="6" type="primary">rplU</name>
    <name evidence="8" type="ORF">LARV_01965</name>
</gene>
<evidence type="ECO:0000313" key="9">
    <source>
        <dbReference type="Proteomes" id="UP000055060"/>
    </source>
</evidence>
<dbReference type="GO" id="GO:0006412">
    <property type="term" value="P:translation"/>
    <property type="evidence" value="ECO:0007669"/>
    <property type="project" value="UniProtKB-UniRule"/>
</dbReference>
<dbReference type="InterPro" id="IPR036164">
    <property type="entry name" value="bL21-like_sf"/>
</dbReference>
<dbReference type="InterPro" id="IPR001787">
    <property type="entry name" value="Ribosomal_bL21"/>
</dbReference>
<evidence type="ECO:0000313" key="8">
    <source>
        <dbReference type="EMBL" id="GAP14199.1"/>
    </source>
</evidence>
<evidence type="ECO:0000256" key="2">
    <source>
        <dbReference type="ARBA" id="ARBA00022730"/>
    </source>
</evidence>
<comment type="similarity">
    <text evidence="1 6 7">Belongs to the bacterial ribosomal protein bL21 family.</text>
</comment>
<dbReference type="OrthoDB" id="9813334at2"/>
<keyword evidence="3 6" id="KW-0694">RNA-binding</keyword>
<evidence type="ECO:0000256" key="7">
    <source>
        <dbReference type="RuleBase" id="RU000562"/>
    </source>
</evidence>
<comment type="function">
    <text evidence="6 7">This protein binds to 23S rRNA in the presence of protein L20.</text>
</comment>
<dbReference type="RefSeq" id="WP_075073483.1">
    <property type="nucleotide sequence ID" value="NZ_DF967972.1"/>
</dbReference>
<dbReference type="GO" id="GO:1990904">
    <property type="term" value="C:ribonucleoprotein complex"/>
    <property type="evidence" value="ECO:0007669"/>
    <property type="project" value="UniProtKB-KW"/>
</dbReference>
<evidence type="ECO:0000256" key="6">
    <source>
        <dbReference type="HAMAP-Rule" id="MF_01363"/>
    </source>
</evidence>
<dbReference type="InterPro" id="IPR018258">
    <property type="entry name" value="Ribosomal_bL21_CS"/>
</dbReference>
<dbReference type="InterPro" id="IPR028909">
    <property type="entry name" value="bL21-like"/>
</dbReference>
<dbReference type="STRING" id="360412.LARV_01965"/>
<keyword evidence="9" id="KW-1185">Reference proteome</keyword>
<reference evidence="8" key="1">
    <citation type="submission" date="2015-07" db="EMBL/GenBank/DDBJ databases">
        <title>Draft Genome Sequences of Anaerolinea thermolimosa IMO-1, Bellilinea caldifistulae GOMI-1, Leptolinea tardivitalis YMTK-2, Levilinea saccharolytica KIBI-1,Longilinea arvoryzae KOME-1, Previously Described as Members of the Anaerolineaceae (Chloroflexi).</title>
        <authorList>
            <person name="Sekiguchi Y."/>
            <person name="Ohashi A."/>
            <person name="Matsuura N."/>
            <person name="Tourlousse M.D."/>
        </authorList>
    </citation>
    <scope>NUCLEOTIDE SEQUENCE [LARGE SCALE GENOMIC DNA]</scope>
    <source>
        <strain evidence="8">KOME-1</strain>
    </source>
</reference>
<dbReference type="NCBIfam" id="TIGR00061">
    <property type="entry name" value="L21"/>
    <property type="match status" value="1"/>
</dbReference>
<dbReference type="HAMAP" id="MF_01363">
    <property type="entry name" value="Ribosomal_bL21"/>
    <property type="match status" value="1"/>
</dbReference>
<dbReference type="GO" id="GO:0003735">
    <property type="term" value="F:structural constituent of ribosome"/>
    <property type="evidence" value="ECO:0007669"/>
    <property type="project" value="InterPro"/>
</dbReference>
<dbReference type="GO" id="GO:0019843">
    <property type="term" value="F:rRNA binding"/>
    <property type="evidence" value="ECO:0007669"/>
    <property type="project" value="UniProtKB-UniRule"/>
</dbReference>
<dbReference type="PROSITE" id="PS01169">
    <property type="entry name" value="RIBOSOMAL_L21"/>
    <property type="match status" value="1"/>
</dbReference>
<keyword evidence="4 6" id="KW-0689">Ribosomal protein</keyword>
<accession>A0A0S7B9U3</accession>
<evidence type="ECO:0000256" key="3">
    <source>
        <dbReference type="ARBA" id="ARBA00022884"/>
    </source>
</evidence>
<comment type="subunit">
    <text evidence="6">Part of the 50S ribosomal subunit. Contacts protein L20.</text>
</comment>
<organism evidence="8">
    <name type="scientific">Longilinea arvoryzae</name>
    <dbReference type="NCBI Taxonomy" id="360412"/>
    <lineage>
        <taxon>Bacteria</taxon>
        <taxon>Bacillati</taxon>
        <taxon>Chloroflexota</taxon>
        <taxon>Anaerolineae</taxon>
        <taxon>Anaerolineales</taxon>
        <taxon>Anaerolineaceae</taxon>
        <taxon>Longilinea</taxon>
    </lineage>
</organism>
<dbReference type="EMBL" id="DF967972">
    <property type="protein sequence ID" value="GAP14199.1"/>
    <property type="molecule type" value="Genomic_DNA"/>
</dbReference>
<dbReference type="Proteomes" id="UP000055060">
    <property type="component" value="Unassembled WGS sequence"/>
</dbReference>
<dbReference type="PANTHER" id="PTHR21349">
    <property type="entry name" value="50S RIBOSOMAL PROTEIN L21"/>
    <property type="match status" value="1"/>
</dbReference>
<sequence length="105" mass="11622">MKYAIVESGGKQYRAVEGSTIEVDLLPVETGKELSLDKVLLLVDGEKVSVGTPAVKGALVKASVVDHFKGPKLVIFKYQAKKRVRVKTGHRQPYTRLMINKIEVE</sequence>
<dbReference type="PANTHER" id="PTHR21349:SF0">
    <property type="entry name" value="LARGE RIBOSOMAL SUBUNIT PROTEIN BL21M"/>
    <property type="match status" value="1"/>
</dbReference>
<keyword evidence="5 6" id="KW-0687">Ribonucleoprotein</keyword>
<name>A0A0S7B9U3_9CHLR</name>
<protein>
    <recommendedName>
        <fullName evidence="6">Large ribosomal subunit protein bL21</fullName>
    </recommendedName>
</protein>
<dbReference type="GO" id="GO:0005737">
    <property type="term" value="C:cytoplasm"/>
    <property type="evidence" value="ECO:0007669"/>
    <property type="project" value="UniProtKB-ARBA"/>
</dbReference>
<evidence type="ECO:0000256" key="4">
    <source>
        <dbReference type="ARBA" id="ARBA00022980"/>
    </source>
</evidence>
<proteinExistence type="inferred from homology"/>
<dbReference type="AlphaFoldDB" id="A0A0S7B9U3"/>
<dbReference type="GO" id="GO:0005840">
    <property type="term" value="C:ribosome"/>
    <property type="evidence" value="ECO:0007669"/>
    <property type="project" value="UniProtKB-KW"/>
</dbReference>
<dbReference type="Pfam" id="PF00829">
    <property type="entry name" value="Ribosomal_L21p"/>
    <property type="match status" value="1"/>
</dbReference>
<evidence type="ECO:0000256" key="5">
    <source>
        <dbReference type="ARBA" id="ARBA00023274"/>
    </source>
</evidence>
<keyword evidence="2 6" id="KW-0699">rRNA-binding</keyword>
<evidence type="ECO:0000256" key="1">
    <source>
        <dbReference type="ARBA" id="ARBA00008563"/>
    </source>
</evidence>
<dbReference type="SUPFAM" id="SSF141091">
    <property type="entry name" value="L21p-like"/>
    <property type="match status" value="1"/>
</dbReference>